<keyword evidence="14 18" id="KW-1133">Transmembrane helix</keyword>
<keyword evidence="8" id="KW-0597">Phosphoprotein</keyword>
<feature type="transmembrane region" description="Helical" evidence="18">
    <location>
        <begin position="156"/>
        <end position="178"/>
    </location>
</feature>
<organism evidence="20 22">
    <name type="scientific">Enterococcus gilvus ATCC BAA-350</name>
    <dbReference type="NCBI Taxonomy" id="1158614"/>
    <lineage>
        <taxon>Bacteria</taxon>
        <taxon>Bacillati</taxon>
        <taxon>Bacillota</taxon>
        <taxon>Bacilli</taxon>
        <taxon>Lactobacillales</taxon>
        <taxon>Enterococcaceae</taxon>
        <taxon>Enterococcus</taxon>
    </lineage>
</organism>
<keyword evidence="12" id="KW-0460">Magnesium</keyword>
<evidence type="ECO:0000256" key="11">
    <source>
        <dbReference type="ARBA" id="ARBA00022840"/>
    </source>
</evidence>
<dbReference type="NCBIfam" id="TIGR01524">
    <property type="entry name" value="ATPase-IIIB_Mg"/>
    <property type="match status" value="1"/>
</dbReference>
<reference evidence="20 22" key="1">
    <citation type="submission" date="2013-02" db="EMBL/GenBank/DDBJ databases">
        <title>The Genome Sequence of Enterococcus gilvus ATCC BAA-350.</title>
        <authorList>
            <consortium name="The Broad Institute Genome Sequencing Platform"/>
            <consortium name="The Broad Institute Genome Sequencing Center for Infectious Disease"/>
            <person name="Earl A.M."/>
            <person name="Gilmore M.S."/>
            <person name="Lebreton F."/>
            <person name="Walker B."/>
            <person name="Young S.K."/>
            <person name="Zeng Q."/>
            <person name="Gargeya S."/>
            <person name="Fitzgerald M."/>
            <person name="Haas B."/>
            <person name="Abouelleil A."/>
            <person name="Alvarado L."/>
            <person name="Arachchi H.M."/>
            <person name="Berlin A.M."/>
            <person name="Chapman S.B."/>
            <person name="Dewar J."/>
            <person name="Goldberg J."/>
            <person name="Griggs A."/>
            <person name="Gujja S."/>
            <person name="Hansen M."/>
            <person name="Howarth C."/>
            <person name="Imamovic A."/>
            <person name="Larimer J."/>
            <person name="McCowan C."/>
            <person name="Murphy C."/>
            <person name="Neiman D."/>
            <person name="Pearson M."/>
            <person name="Priest M."/>
            <person name="Roberts A."/>
            <person name="Saif S."/>
            <person name="Shea T."/>
            <person name="Sisk P."/>
            <person name="Sykes S."/>
            <person name="Wortman J."/>
            <person name="Nusbaum C."/>
            <person name="Birren B."/>
        </authorList>
    </citation>
    <scope>NUCLEOTIDE SEQUENCE [LARGE SCALE GENOMIC DNA]</scope>
    <source>
        <strain evidence="20 22">ATCC BAA-350</strain>
    </source>
</reference>
<dbReference type="InterPro" id="IPR044492">
    <property type="entry name" value="P_typ_ATPase_HD_dom"/>
</dbReference>
<evidence type="ECO:0000256" key="5">
    <source>
        <dbReference type="ARBA" id="ARBA00013555"/>
    </source>
</evidence>
<evidence type="ECO:0000256" key="3">
    <source>
        <dbReference type="ARBA" id="ARBA00008746"/>
    </source>
</evidence>
<evidence type="ECO:0000256" key="6">
    <source>
        <dbReference type="ARBA" id="ARBA00022475"/>
    </source>
</evidence>
<keyword evidence="10" id="KW-0547">Nucleotide-binding</keyword>
<dbReference type="NCBIfam" id="NF011702">
    <property type="entry name" value="PRK15122.1"/>
    <property type="match status" value="1"/>
</dbReference>
<dbReference type="InterPro" id="IPR023298">
    <property type="entry name" value="ATPase_P-typ_TM_dom_sf"/>
</dbReference>
<dbReference type="Pfam" id="PF00690">
    <property type="entry name" value="Cation_ATPase_N"/>
    <property type="match status" value="1"/>
</dbReference>
<keyword evidence="23" id="KW-1185">Reference proteome</keyword>
<comment type="catalytic activity">
    <reaction evidence="17">
        <text>Mg(2+)(out) + ATP + H2O = Mg(2+)(in) + ADP + phosphate + H(+)</text>
        <dbReference type="Rhea" id="RHEA:10260"/>
        <dbReference type="ChEBI" id="CHEBI:15377"/>
        <dbReference type="ChEBI" id="CHEBI:15378"/>
        <dbReference type="ChEBI" id="CHEBI:18420"/>
        <dbReference type="ChEBI" id="CHEBI:30616"/>
        <dbReference type="ChEBI" id="CHEBI:43474"/>
        <dbReference type="ChEBI" id="CHEBI:456216"/>
        <dbReference type="EC" id="7.2.2.14"/>
    </reaction>
</comment>
<keyword evidence="6" id="KW-1003">Cell membrane</keyword>
<dbReference type="SFLD" id="SFLDS00003">
    <property type="entry name" value="Haloacid_Dehalogenase"/>
    <property type="match status" value="1"/>
</dbReference>
<feature type="transmembrane region" description="Helical" evidence="18">
    <location>
        <begin position="736"/>
        <end position="753"/>
    </location>
</feature>
<dbReference type="SUPFAM" id="SSF81660">
    <property type="entry name" value="Metal cation-transporting ATPase, ATP-binding domain N"/>
    <property type="match status" value="1"/>
</dbReference>
<proteinExistence type="inferred from homology"/>
<keyword evidence="13" id="KW-1278">Translocase</keyword>
<dbReference type="InterPro" id="IPR006068">
    <property type="entry name" value="ATPase_P-typ_cation-transptr_C"/>
</dbReference>
<protein>
    <recommendedName>
        <fullName evidence="5">Magnesium-transporting ATPase, P-type 1</fullName>
        <ecNumber evidence="4">7.2.2.14</ecNumber>
    </recommendedName>
    <alternativeName>
        <fullName evidence="16">Mg(2+) transport ATPase, P-type 1</fullName>
    </alternativeName>
</protein>
<evidence type="ECO:0000256" key="16">
    <source>
        <dbReference type="ARBA" id="ARBA00029806"/>
    </source>
</evidence>
<comment type="subcellular location">
    <subcellularLocation>
        <location evidence="2">Cell inner membrane</location>
        <topology evidence="2">Multi-pass membrane protein</topology>
    </subcellularLocation>
</comment>
<dbReference type="SFLD" id="SFLDF00027">
    <property type="entry name" value="p-type_atpase"/>
    <property type="match status" value="1"/>
</dbReference>
<reference evidence="21 23" key="2">
    <citation type="submission" date="2013-03" db="EMBL/GenBank/DDBJ databases">
        <title>The Genome Sequence of Enterococcus gilvus ATCC BAA-350 (PacBio/Illumina hybrid assembly).</title>
        <authorList>
            <consortium name="The Broad Institute Genomics Platform"/>
            <consortium name="The Broad Institute Genome Sequencing Center for Infectious Disease"/>
            <person name="Earl A."/>
            <person name="Russ C."/>
            <person name="Gilmore M."/>
            <person name="Surin D."/>
            <person name="Walker B."/>
            <person name="Young S."/>
            <person name="Zeng Q."/>
            <person name="Gargeya S."/>
            <person name="Fitzgerald M."/>
            <person name="Haas B."/>
            <person name="Abouelleil A."/>
            <person name="Allen A.W."/>
            <person name="Alvarado L."/>
            <person name="Arachchi H.M."/>
            <person name="Berlin A.M."/>
            <person name="Chapman S.B."/>
            <person name="Gainer-Dewar J."/>
            <person name="Goldberg J."/>
            <person name="Griggs A."/>
            <person name="Gujja S."/>
            <person name="Hansen M."/>
            <person name="Howarth C."/>
            <person name="Imamovic A."/>
            <person name="Ireland A."/>
            <person name="Larimer J."/>
            <person name="McCowan C."/>
            <person name="Murphy C."/>
            <person name="Pearson M."/>
            <person name="Poon T.W."/>
            <person name="Priest M."/>
            <person name="Roberts A."/>
            <person name="Saif S."/>
            <person name="Shea T."/>
            <person name="Sisk P."/>
            <person name="Sykes S."/>
            <person name="Wortman J."/>
            <person name="Nusbaum C."/>
            <person name="Birren B."/>
        </authorList>
    </citation>
    <scope>NUCLEOTIDE SEQUENCE [LARGE SCALE GENOMIC DNA]</scope>
    <source>
        <strain evidence="21 23">ATCC BAA-350</strain>
    </source>
</reference>
<dbReference type="PROSITE" id="PS00154">
    <property type="entry name" value="ATPASE_E1_E2"/>
    <property type="match status" value="1"/>
</dbReference>
<sequence>MAENWRQKGAIVYLFLTPIFSVNPTIGGIIMNTLKDIGLYLFIGIGLWRIFFGNKEKSMKQQKIKPNKTNYSLFAKKTPQSLFETFETSSLGLLEDQIEESREAFGENRIPHKKSTPLIVEVLKAYITPFTLVLIALGLISFITEGILPEPGEKDFFGSGIILVMVLISGTMTLIQSVRSNKAAEKLKSLVKVTATVRRNKHYKEIPMEEIVCGDLVKLSAGDMIPADIRLVSSKDLFISQSALTGESYPVEKCAGKIETKQNAETGYDNLVFMGSNVISGSAEGIVIATGARTLFGDVAESLAATPIQTSFELGIRKTSFLFIKFMALMAPTVIVINGFTKGDWMEAFLFGLSVAVGLTPEMLPMIVTTNLVKGATGMAKNGTIIKNLNAIQNFGAIDVLCTDKTGTLTQDKIILEYHLDCDGEEDNRVLKHAYLNSYYQTGLKNLIDVAIIESTEQELDTSKIRYKKVDEIPFDFQRRRMSVVVEDQDGKTQMITKGAIEEMLEISSFVDFKGSVATLTAEIKQQVLNKVNELNEDGLRVIGVAQKTNPSVVGEFSTSDESEMVLIGYLAFLDPPKETTKQALHALKENGVDVKVLTGDNALVTQSVCKQVGLGAETIIHGEDLIHLSDDELSEIAEDYHVFVKLNPQQKQRITSLLRKNGHTVGFLGDGINDAPAMKAADVGISVDTAVDIAKESADVILLEKDLMILEKGILSGRETFGNIMKYIKATASSNFGNMFSVLVASSFLPFLPMLPLQILFLNLIYDISCISIPWDRMDKEYLEKPKKWTASSIGKFMIWLGPTSSVFDITTYLLMYFVICPAVVGGSYHSLSPEQQVAFVAIFHAGWFVESLWSQTLVLHALRTPYIPFIQSRGSFIMTAITTLGIVVGTLLPFTAFGQNLGLGILPNQYWLWLIVTIFAYLLLVTFVKKIYIQRYQELL</sequence>
<gene>
    <name evidence="21" type="ORF">I592_01012</name>
    <name evidence="20" type="ORF">UKC_02949</name>
</gene>
<dbReference type="Proteomes" id="UP000014160">
    <property type="component" value="Unassembled WGS sequence"/>
</dbReference>
<dbReference type="SUPFAM" id="SSF81653">
    <property type="entry name" value="Calcium ATPase, transduction domain A"/>
    <property type="match status" value="1"/>
</dbReference>
<dbReference type="InterPro" id="IPR006415">
    <property type="entry name" value="P-type_ATPase_IIIB"/>
</dbReference>
<evidence type="ECO:0000256" key="13">
    <source>
        <dbReference type="ARBA" id="ARBA00022967"/>
    </source>
</evidence>
<dbReference type="PRINTS" id="PR01836">
    <property type="entry name" value="MGATPASE"/>
</dbReference>
<dbReference type="AlphaFoldDB" id="R2VBB1"/>
<dbReference type="HOGENOM" id="CLU_002360_6_3_9"/>
<dbReference type="CDD" id="cd02077">
    <property type="entry name" value="P-type_ATPase_Mg"/>
    <property type="match status" value="1"/>
</dbReference>
<feature type="transmembrane region" description="Helical" evidence="18">
    <location>
        <begin position="37"/>
        <end position="54"/>
    </location>
</feature>
<evidence type="ECO:0000256" key="1">
    <source>
        <dbReference type="ARBA" id="ARBA00003954"/>
    </source>
</evidence>
<dbReference type="Pfam" id="PF00689">
    <property type="entry name" value="Cation_ATPase_C"/>
    <property type="match status" value="1"/>
</dbReference>
<dbReference type="EMBL" id="AJDQ01000009">
    <property type="protein sequence ID" value="EOI54911.1"/>
    <property type="molecule type" value="Genomic_DNA"/>
</dbReference>
<feature type="transmembrane region" description="Helical" evidence="18">
    <location>
        <begin position="912"/>
        <end position="930"/>
    </location>
</feature>
<dbReference type="GO" id="GO:0015444">
    <property type="term" value="F:P-type magnesium transporter activity"/>
    <property type="evidence" value="ECO:0007669"/>
    <property type="project" value="UniProtKB-EC"/>
</dbReference>
<feature type="transmembrane region" description="Helical" evidence="18">
    <location>
        <begin position="346"/>
        <end position="364"/>
    </location>
</feature>
<evidence type="ECO:0000256" key="10">
    <source>
        <dbReference type="ARBA" id="ARBA00022741"/>
    </source>
</evidence>
<evidence type="ECO:0000256" key="2">
    <source>
        <dbReference type="ARBA" id="ARBA00004429"/>
    </source>
</evidence>
<dbReference type="NCBIfam" id="TIGR01494">
    <property type="entry name" value="ATPase_P-type"/>
    <property type="match status" value="2"/>
</dbReference>
<dbReference type="PATRIC" id="fig|1158614.3.peg.2938"/>
<accession>R2VBB1</accession>
<dbReference type="InterPro" id="IPR001757">
    <property type="entry name" value="P_typ_ATPase"/>
</dbReference>
<evidence type="ECO:0000256" key="9">
    <source>
        <dbReference type="ARBA" id="ARBA00022692"/>
    </source>
</evidence>
<evidence type="ECO:0000256" key="14">
    <source>
        <dbReference type="ARBA" id="ARBA00022989"/>
    </source>
</evidence>
<feature type="transmembrane region" description="Helical" evidence="18">
    <location>
        <begin position="321"/>
        <end position="340"/>
    </location>
</feature>
<dbReference type="PANTHER" id="PTHR42861">
    <property type="entry name" value="CALCIUM-TRANSPORTING ATPASE"/>
    <property type="match status" value="1"/>
</dbReference>
<dbReference type="Pfam" id="PF13246">
    <property type="entry name" value="Cation_ATPase"/>
    <property type="match status" value="1"/>
</dbReference>
<dbReference type="InterPro" id="IPR023299">
    <property type="entry name" value="ATPase_P-typ_cyto_dom_N"/>
</dbReference>
<comment type="caution">
    <text evidence="20">The sequence shown here is derived from an EMBL/GenBank/DDBJ whole genome shotgun (WGS) entry which is preliminary data.</text>
</comment>
<dbReference type="Gene3D" id="3.40.50.1000">
    <property type="entry name" value="HAD superfamily/HAD-like"/>
    <property type="match status" value="1"/>
</dbReference>
<dbReference type="GO" id="GO:0005886">
    <property type="term" value="C:plasma membrane"/>
    <property type="evidence" value="ECO:0007669"/>
    <property type="project" value="UniProtKB-SubCell"/>
</dbReference>
<dbReference type="SMART" id="SM00831">
    <property type="entry name" value="Cation_ATPase_N"/>
    <property type="match status" value="1"/>
</dbReference>
<evidence type="ECO:0000256" key="17">
    <source>
        <dbReference type="ARBA" id="ARBA00047295"/>
    </source>
</evidence>
<dbReference type="eggNOG" id="COG0474">
    <property type="taxonomic scope" value="Bacteria"/>
</dbReference>
<dbReference type="GO" id="GO:0005524">
    <property type="term" value="F:ATP binding"/>
    <property type="evidence" value="ECO:0007669"/>
    <property type="project" value="UniProtKB-KW"/>
</dbReference>
<evidence type="ECO:0000256" key="8">
    <source>
        <dbReference type="ARBA" id="ARBA00022553"/>
    </source>
</evidence>
<evidence type="ECO:0000313" key="20">
    <source>
        <dbReference type="EMBL" id="EOI54911.1"/>
    </source>
</evidence>
<evidence type="ECO:0000256" key="7">
    <source>
        <dbReference type="ARBA" id="ARBA00022519"/>
    </source>
</evidence>
<dbReference type="Pfam" id="PF00122">
    <property type="entry name" value="E1-E2_ATPase"/>
    <property type="match status" value="1"/>
</dbReference>
<evidence type="ECO:0000313" key="23">
    <source>
        <dbReference type="Proteomes" id="UP000014160"/>
    </source>
</evidence>
<keyword evidence="9 18" id="KW-0812">Transmembrane</keyword>
<dbReference type="Gene3D" id="1.20.1110.10">
    <property type="entry name" value="Calcium-transporting ATPase, transmembrane domain"/>
    <property type="match status" value="1"/>
</dbReference>
<evidence type="ECO:0000313" key="22">
    <source>
        <dbReference type="Proteomes" id="UP000013750"/>
    </source>
</evidence>
<comment type="function">
    <text evidence="1">Mediates magnesium influx to the cytosol.</text>
</comment>
<dbReference type="InterPro" id="IPR018303">
    <property type="entry name" value="ATPase_P-typ_P_site"/>
</dbReference>
<dbReference type="InterPro" id="IPR059000">
    <property type="entry name" value="ATPase_P-type_domA"/>
</dbReference>
<dbReference type="InterPro" id="IPR008250">
    <property type="entry name" value="ATPase_P-typ_transduc_dom_A_sf"/>
</dbReference>
<evidence type="ECO:0000313" key="21">
    <source>
        <dbReference type="EMBL" id="EOW81713.1"/>
    </source>
</evidence>
<dbReference type="SUPFAM" id="SSF56784">
    <property type="entry name" value="HAD-like"/>
    <property type="match status" value="1"/>
</dbReference>
<dbReference type="SUPFAM" id="SSF81665">
    <property type="entry name" value="Calcium ATPase, transmembrane domain M"/>
    <property type="match status" value="1"/>
</dbReference>
<dbReference type="Gene3D" id="3.40.1110.10">
    <property type="entry name" value="Calcium-transporting ATPase, cytoplasmic domain N"/>
    <property type="match status" value="1"/>
</dbReference>
<dbReference type="EC" id="7.2.2.14" evidence="4"/>
<keyword evidence="11" id="KW-0067">ATP-binding</keyword>
<feature type="transmembrane region" description="Helical" evidence="18">
    <location>
        <begin position="123"/>
        <end position="144"/>
    </location>
</feature>
<feature type="transmembrane region" description="Helical" evidence="18">
    <location>
        <begin position="12"/>
        <end position="31"/>
    </location>
</feature>
<evidence type="ECO:0000259" key="19">
    <source>
        <dbReference type="SMART" id="SM00831"/>
    </source>
</evidence>
<comment type="similarity">
    <text evidence="3">Belongs to the cation transport ATPase (P-type) (TC 3.A.3) family. Type IIIB subfamily.</text>
</comment>
<evidence type="ECO:0000256" key="4">
    <source>
        <dbReference type="ARBA" id="ARBA00012786"/>
    </source>
</evidence>
<feature type="transmembrane region" description="Helical" evidence="18">
    <location>
        <begin position="876"/>
        <end position="900"/>
    </location>
</feature>
<dbReference type="Proteomes" id="UP000013750">
    <property type="component" value="Unassembled WGS sequence"/>
</dbReference>
<dbReference type="InterPro" id="IPR023214">
    <property type="entry name" value="HAD_sf"/>
</dbReference>
<dbReference type="GO" id="GO:0016887">
    <property type="term" value="F:ATP hydrolysis activity"/>
    <property type="evidence" value="ECO:0007669"/>
    <property type="project" value="InterPro"/>
</dbReference>
<dbReference type="InterPro" id="IPR004014">
    <property type="entry name" value="ATPase_P-typ_cation-transptr_N"/>
</dbReference>
<evidence type="ECO:0000256" key="18">
    <source>
        <dbReference type="SAM" id="Phobius"/>
    </source>
</evidence>
<evidence type="ECO:0000256" key="15">
    <source>
        <dbReference type="ARBA" id="ARBA00023136"/>
    </source>
</evidence>
<dbReference type="Gene3D" id="2.70.150.10">
    <property type="entry name" value="Calcium-transporting ATPase, cytoplasmic transduction domain A"/>
    <property type="match status" value="1"/>
</dbReference>
<keyword evidence="15 18" id="KW-0472">Membrane</keyword>
<dbReference type="InterPro" id="IPR036412">
    <property type="entry name" value="HAD-like_sf"/>
</dbReference>
<feature type="domain" description="Cation-transporting P-type ATPase N-terminal" evidence="19">
    <location>
        <begin position="73"/>
        <end position="146"/>
    </location>
</feature>
<dbReference type="SFLD" id="SFLDG00002">
    <property type="entry name" value="C1.7:_P-type_atpase_like"/>
    <property type="match status" value="1"/>
</dbReference>
<keyword evidence="7" id="KW-0997">Cell inner membrane</keyword>
<dbReference type="EMBL" id="ASWH01000001">
    <property type="protein sequence ID" value="EOW81713.1"/>
    <property type="molecule type" value="Genomic_DNA"/>
</dbReference>
<evidence type="ECO:0000256" key="12">
    <source>
        <dbReference type="ARBA" id="ARBA00022842"/>
    </source>
</evidence>
<name>R2VBB1_9ENTE</name>